<accession>A0A9W6R1D5</accession>
<feature type="domain" description="Transcriptional regulator LmrA/YxaF-like C-terminal" evidence="5">
    <location>
        <begin position="83"/>
        <end position="183"/>
    </location>
</feature>
<proteinExistence type="predicted"/>
<dbReference type="InterPro" id="IPR036271">
    <property type="entry name" value="Tet_transcr_reg_TetR-rel_C_sf"/>
</dbReference>
<evidence type="ECO:0000256" key="1">
    <source>
        <dbReference type="ARBA" id="ARBA00023015"/>
    </source>
</evidence>
<evidence type="ECO:0000259" key="4">
    <source>
        <dbReference type="Pfam" id="PF00440"/>
    </source>
</evidence>
<dbReference type="GO" id="GO:0003677">
    <property type="term" value="F:DNA binding"/>
    <property type="evidence" value="ECO:0007669"/>
    <property type="project" value="UniProtKB-KW"/>
</dbReference>
<dbReference type="RefSeq" id="WP_285487355.1">
    <property type="nucleotide sequence ID" value="NZ_BSTI01000006.1"/>
</dbReference>
<dbReference type="InterPro" id="IPR001647">
    <property type="entry name" value="HTH_TetR"/>
</dbReference>
<dbReference type="PANTHER" id="PTHR47506:SF3">
    <property type="entry name" value="HTH-TYPE TRANSCRIPTIONAL REGULATOR LMRA"/>
    <property type="match status" value="1"/>
</dbReference>
<evidence type="ECO:0000256" key="3">
    <source>
        <dbReference type="ARBA" id="ARBA00023163"/>
    </source>
</evidence>
<dbReference type="SUPFAM" id="SSF46689">
    <property type="entry name" value="Homeodomain-like"/>
    <property type="match status" value="1"/>
</dbReference>
<evidence type="ECO:0000313" key="7">
    <source>
        <dbReference type="Proteomes" id="UP001165136"/>
    </source>
</evidence>
<dbReference type="SUPFAM" id="SSF48498">
    <property type="entry name" value="Tetracyclin repressor-like, C-terminal domain"/>
    <property type="match status" value="1"/>
</dbReference>
<organism evidence="6 7">
    <name type="scientific">Amycolatopsis taiwanensis</name>
    <dbReference type="NCBI Taxonomy" id="342230"/>
    <lineage>
        <taxon>Bacteria</taxon>
        <taxon>Bacillati</taxon>
        <taxon>Actinomycetota</taxon>
        <taxon>Actinomycetes</taxon>
        <taxon>Pseudonocardiales</taxon>
        <taxon>Pseudonocardiaceae</taxon>
        <taxon>Amycolatopsis</taxon>
    </lineage>
</organism>
<protein>
    <submittedName>
        <fullName evidence="6">TetR family transcriptional regulator</fullName>
    </submittedName>
</protein>
<dbReference type="Pfam" id="PF00440">
    <property type="entry name" value="TetR_N"/>
    <property type="match status" value="1"/>
</dbReference>
<sequence length="197" mass="20850">MARTEWPARDRIVYSAAQLIRTQGVSATGLREIVAHAKAPRGSLQHYFPGGKEQLVREALNWAGEFAGGRIAHFMARLDPPTPAGLFTAMVDQWRTEFAAKGFDRGCPLVAATADTAAASESLRQVASAAFADWQQPVGAALVTMGVPQARADSLALLMISALEGAIVLARAHRDAGPLDAVVAELGPLLDEAARPL</sequence>
<evidence type="ECO:0000256" key="2">
    <source>
        <dbReference type="ARBA" id="ARBA00023125"/>
    </source>
</evidence>
<feature type="domain" description="HTH tetR-type" evidence="4">
    <location>
        <begin position="15"/>
        <end position="59"/>
    </location>
</feature>
<keyword evidence="1" id="KW-0805">Transcription regulation</keyword>
<dbReference type="Proteomes" id="UP001165136">
    <property type="component" value="Unassembled WGS sequence"/>
</dbReference>
<evidence type="ECO:0000259" key="5">
    <source>
        <dbReference type="Pfam" id="PF21993"/>
    </source>
</evidence>
<dbReference type="PANTHER" id="PTHR47506">
    <property type="entry name" value="TRANSCRIPTIONAL REGULATORY PROTEIN"/>
    <property type="match status" value="1"/>
</dbReference>
<keyword evidence="3" id="KW-0804">Transcription</keyword>
<evidence type="ECO:0000313" key="6">
    <source>
        <dbReference type="EMBL" id="GLY66615.1"/>
    </source>
</evidence>
<name>A0A9W6R1D5_9PSEU</name>
<dbReference type="InterPro" id="IPR054156">
    <property type="entry name" value="YxaF_TetR_C"/>
</dbReference>
<keyword evidence="7" id="KW-1185">Reference proteome</keyword>
<dbReference type="Gene3D" id="1.10.357.10">
    <property type="entry name" value="Tetracycline Repressor, domain 2"/>
    <property type="match status" value="1"/>
</dbReference>
<gene>
    <name evidence="6" type="ORF">Atai01_32340</name>
</gene>
<reference evidence="6" key="1">
    <citation type="submission" date="2023-03" db="EMBL/GenBank/DDBJ databases">
        <title>Amycolatopsis taiwanensis NBRC 103393.</title>
        <authorList>
            <person name="Ichikawa N."/>
            <person name="Sato H."/>
            <person name="Tonouchi N."/>
        </authorList>
    </citation>
    <scope>NUCLEOTIDE SEQUENCE</scope>
    <source>
        <strain evidence="6">NBRC 103393</strain>
    </source>
</reference>
<dbReference type="InterPro" id="IPR009057">
    <property type="entry name" value="Homeodomain-like_sf"/>
</dbReference>
<dbReference type="Pfam" id="PF21993">
    <property type="entry name" value="TetR_C_13_2"/>
    <property type="match status" value="1"/>
</dbReference>
<keyword evidence="2" id="KW-0238">DNA-binding</keyword>
<dbReference type="EMBL" id="BSTI01000006">
    <property type="protein sequence ID" value="GLY66615.1"/>
    <property type="molecule type" value="Genomic_DNA"/>
</dbReference>
<dbReference type="AlphaFoldDB" id="A0A9W6R1D5"/>
<comment type="caution">
    <text evidence="6">The sequence shown here is derived from an EMBL/GenBank/DDBJ whole genome shotgun (WGS) entry which is preliminary data.</text>
</comment>